<protein>
    <submittedName>
        <fullName evidence="2">Flp family type IVb pilin</fullName>
    </submittedName>
</protein>
<evidence type="ECO:0000256" key="1">
    <source>
        <dbReference type="SAM" id="Phobius"/>
    </source>
</evidence>
<accession>A0A4Q5IUK7</accession>
<dbReference type="Proteomes" id="UP000291189">
    <property type="component" value="Unassembled WGS sequence"/>
</dbReference>
<name>A0A4Q5IUK7_9ACTN</name>
<sequence>MEISHRKDERGASAVEYGLLVFAIAAVIALVVFALGNVVSETYSDSCSTLASKASPGAC</sequence>
<proteinExistence type="predicted"/>
<keyword evidence="1" id="KW-0812">Transmembrane</keyword>
<organism evidence="2 3">
    <name type="scientific">Nocardioides iriomotensis</name>
    <dbReference type="NCBI Taxonomy" id="715784"/>
    <lineage>
        <taxon>Bacteria</taxon>
        <taxon>Bacillati</taxon>
        <taxon>Actinomycetota</taxon>
        <taxon>Actinomycetes</taxon>
        <taxon>Propionibacteriales</taxon>
        <taxon>Nocardioidaceae</taxon>
        <taxon>Nocardioides</taxon>
    </lineage>
</organism>
<dbReference type="Pfam" id="PF04964">
    <property type="entry name" value="Flp_Fap"/>
    <property type="match status" value="1"/>
</dbReference>
<dbReference type="EMBL" id="SDPU01000035">
    <property type="protein sequence ID" value="RYU09614.1"/>
    <property type="molecule type" value="Genomic_DNA"/>
</dbReference>
<evidence type="ECO:0000313" key="3">
    <source>
        <dbReference type="Proteomes" id="UP000291189"/>
    </source>
</evidence>
<reference evidence="2 3" key="1">
    <citation type="submission" date="2019-01" db="EMBL/GenBank/DDBJ databases">
        <title>Nocardioides guangzhouensis sp. nov., an actinobacterium isolated from soil.</title>
        <authorList>
            <person name="Fu Y."/>
            <person name="Cai Y."/>
            <person name="Lin Z."/>
            <person name="Chen P."/>
        </authorList>
    </citation>
    <scope>NUCLEOTIDE SEQUENCE [LARGE SCALE GENOMIC DNA]</scope>
    <source>
        <strain evidence="2 3">NBRC 105384</strain>
    </source>
</reference>
<dbReference type="RefSeq" id="WP_129989379.1">
    <property type="nucleotide sequence ID" value="NZ_SDPU01000035.1"/>
</dbReference>
<comment type="caution">
    <text evidence="2">The sequence shown here is derived from an EMBL/GenBank/DDBJ whole genome shotgun (WGS) entry which is preliminary data.</text>
</comment>
<dbReference type="InterPro" id="IPR007047">
    <property type="entry name" value="Flp_Fap"/>
</dbReference>
<gene>
    <name evidence="2" type="ORF">ETU37_21525</name>
</gene>
<dbReference type="AlphaFoldDB" id="A0A4Q5IUK7"/>
<keyword evidence="1" id="KW-1133">Transmembrane helix</keyword>
<evidence type="ECO:0000313" key="2">
    <source>
        <dbReference type="EMBL" id="RYU09614.1"/>
    </source>
</evidence>
<keyword evidence="3" id="KW-1185">Reference proteome</keyword>
<feature type="transmembrane region" description="Helical" evidence="1">
    <location>
        <begin position="12"/>
        <end position="35"/>
    </location>
</feature>
<keyword evidence="1" id="KW-0472">Membrane</keyword>